<dbReference type="GO" id="GO:1904161">
    <property type="term" value="P:DNA synthesis involved in UV-damage excision repair"/>
    <property type="evidence" value="ECO:0007669"/>
    <property type="project" value="TreeGrafter"/>
</dbReference>
<dbReference type="InterPro" id="IPR041913">
    <property type="entry name" value="POLD3_sf"/>
</dbReference>
<feature type="compositionally biased region" description="Low complexity" evidence="5">
    <location>
        <begin position="413"/>
        <end position="422"/>
    </location>
</feature>
<evidence type="ECO:0000256" key="2">
    <source>
        <dbReference type="ARBA" id="ARBA00017589"/>
    </source>
</evidence>
<proteinExistence type="predicted"/>
<sequence length="449" mass="48880">MEVYSKFLAENVLAEDKVVTYRLLSCALHVHVNTAKQMLYDFHKTQNEKRAGAVHATYLIYGVKQHVELASASHNGGDGDVEMTSSMPDVDSVDDDVVPTFTLSIVAEEGLEDALAEYDEVSAIHVYSVGPRPTKDFALLADVATDVLSLGAQDDYNEHAPISNPRMHRRERQVASAKAKTTTAPTHVKPKQEPKQEPSRLFPVKPAPAPAPAKTVAEAQAVKPDVETPEKTSSSAPSKKPAPTLKRGGSTNSSIMQAFSKATTKVKKAETSQPATPSGDESSLQPMSDDGEDDTEIPQPRARVVSGRKSKTEREEELRRMMEEDDDGDEDEEEKAESLDEEPEEPEEEASAPEPTQDEPTEVATTSGDGRRRGKRRITKKKQIMDDQGYLVTIQEQGWESFSEDEAPVQPIASKPKTASSAPPAPAAKPKKSGPKGSQGSIMSFFSKK</sequence>
<evidence type="ECO:0000256" key="5">
    <source>
        <dbReference type="SAM" id="MobiDB-lite"/>
    </source>
</evidence>
<feature type="compositionally biased region" description="Low complexity" evidence="5">
    <location>
        <begin position="231"/>
        <end position="244"/>
    </location>
</feature>
<evidence type="ECO:0000256" key="4">
    <source>
        <dbReference type="ARBA" id="ARBA00023242"/>
    </source>
</evidence>
<protein>
    <recommendedName>
        <fullName evidence="2">DNA polymerase delta subunit 3</fullName>
    </recommendedName>
</protein>
<feature type="compositionally biased region" description="Polar residues" evidence="5">
    <location>
        <begin position="249"/>
        <end position="263"/>
    </location>
</feature>
<reference evidence="6" key="2">
    <citation type="submission" date="2023-06" db="EMBL/GenBank/DDBJ databases">
        <authorList>
            <consortium name="Lawrence Berkeley National Laboratory"/>
            <person name="Haridas S."/>
            <person name="Hensen N."/>
            <person name="Bonometti L."/>
            <person name="Westerberg I."/>
            <person name="Brannstrom I.O."/>
            <person name="Guillou S."/>
            <person name="Cros-Aarteil S."/>
            <person name="Calhoun S."/>
            <person name="Kuo A."/>
            <person name="Mondo S."/>
            <person name="Pangilinan J."/>
            <person name="Riley R."/>
            <person name="Labutti K."/>
            <person name="Andreopoulos B."/>
            <person name="Lipzen A."/>
            <person name="Chen C."/>
            <person name="Yanf M."/>
            <person name="Daum C."/>
            <person name="Ng V."/>
            <person name="Clum A."/>
            <person name="Steindorff A."/>
            <person name="Ohm R."/>
            <person name="Martin F."/>
            <person name="Silar P."/>
            <person name="Natvig D."/>
            <person name="Lalanne C."/>
            <person name="Gautier V."/>
            <person name="Ament-Velasquez S.L."/>
            <person name="Kruys A."/>
            <person name="Hutchinson M.I."/>
            <person name="Powell A.J."/>
            <person name="Barry K."/>
            <person name="Miller A.N."/>
            <person name="Grigoriev I.V."/>
            <person name="Debuchy R."/>
            <person name="Gladieux P."/>
            <person name="Thoren M.H."/>
            <person name="Johannesson H."/>
        </authorList>
    </citation>
    <scope>NUCLEOTIDE SEQUENCE</scope>
    <source>
        <strain evidence="6">SMH4131-1</strain>
    </source>
</reference>
<reference evidence="6" key="1">
    <citation type="journal article" date="2023" name="Mol. Phylogenet. Evol.">
        <title>Genome-scale phylogeny and comparative genomics of the fungal order Sordariales.</title>
        <authorList>
            <person name="Hensen N."/>
            <person name="Bonometti L."/>
            <person name="Westerberg I."/>
            <person name="Brannstrom I.O."/>
            <person name="Guillou S."/>
            <person name="Cros-Aarteil S."/>
            <person name="Calhoun S."/>
            <person name="Haridas S."/>
            <person name="Kuo A."/>
            <person name="Mondo S."/>
            <person name="Pangilinan J."/>
            <person name="Riley R."/>
            <person name="LaButti K."/>
            <person name="Andreopoulos B."/>
            <person name="Lipzen A."/>
            <person name="Chen C."/>
            <person name="Yan M."/>
            <person name="Daum C."/>
            <person name="Ng V."/>
            <person name="Clum A."/>
            <person name="Steindorff A."/>
            <person name="Ohm R.A."/>
            <person name="Martin F."/>
            <person name="Silar P."/>
            <person name="Natvig D.O."/>
            <person name="Lalanne C."/>
            <person name="Gautier V."/>
            <person name="Ament-Velasquez S.L."/>
            <person name="Kruys A."/>
            <person name="Hutchinson M.I."/>
            <person name="Powell A.J."/>
            <person name="Barry K."/>
            <person name="Miller A.N."/>
            <person name="Grigoriev I.V."/>
            <person name="Debuchy R."/>
            <person name="Gladieux P."/>
            <person name="Hiltunen Thoren M."/>
            <person name="Johannesson H."/>
        </authorList>
    </citation>
    <scope>NUCLEOTIDE SEQUENCE</scope>
    <source>
        <strain evidence="6">SMH4131-1</strain>
    </source>
</reference>
<dbReference type="PANTHER" id="PTHR17598">
    <property type="entry name" value="DNA POLYMERASE DELTA SUBUNIT 3"/>
    <property type="match status" value="1"/>
</dbReference>
<feature type="compositionally biased region" description="Polar residues" evidence="5">
    <location>
        <begin position="271"/>
        <end position="286"/>
    </location>
</feature>
<dbReference type="AlphaFoldDB" id="A0AAE0IER2"/>
<organism evidence="6 7">
    <name type="scientific">Cercophora scortea</name>
    <dbReference type="NCBI Taxonomy" id="314031"/>
    <lineage>
        <taxon>Eukaryota</taxon>
        <taxon>Fungi</taxon>
        <taxon>Dikarya</taxon>
        <taxon>Ascomycota</taxon>
        <taxon>Pezizomycotina</taxon>
        <taxon>Sordariomycetes</taxon>
        <taxon>Sordariomycetidae</taxon>
        <taxon>Sordariales</taxon>
        <taxon>Lasiosphaeriaceae</taxon>
        <taxon>Cercophora</taxon>
    </lineage>
</organism>
<evidence type="ECO:0000256" key="1">
    <source>
        <dbReference type="ARBA" id="ARBA00004123"/>
    </source>
</evidence>
<dbReference type="GO" id="GO:0003887">
    <property type="term" value="F:DNA-directed DNA polymerase activity"/>
    <property type="evidence" value="ECO:0007669"/>
    <property type="project" value="TreeGrafter"/>
</dbReference>
<dbReference type="Pfam" id="PF09507">
    <property type="entry name" value="CDC27"/>
    <property type="match status" value="1"/>
</dbReference>
<dbReference type="GO" id="GO:0006271">
    <property type="term" value="P:DNA strand elongation involved in DNA replication"/>
    <property type="evidence" value="ECO:0007669"/>
    <property type="project" value="TreeGrafter"/>
</dbReference>
<feature type="compositionally biased region" description="Acidic residues" evidence="5">
    <location>
        <begin position="323"/>
        <end position="361"/>
    </location>
</feature>
<evidence type="ECO:0000313" key="6">
    <source>
        <dbReference type="EMBL" id="KAK3323580.1"/>
    </source>
</evidence>
<name>A0AAE0IER2_9PEZI</name>
<comment type="caution">
    <text evidence="6">The sequence shown here is derived from an EMBL/GenBank/DDBJ whole genome shotgun (WGS) entry which is preliminary data.</text>
</comment>
<feature type="compositionally biased region" description="Basic and acidic residues" evidence="5">
    <location>
        <begin position="310"/>
        <end position="322"/>
    </location>
</feature>
<feature type="compositionally biased region" description="Low complexity" evidence="5">
    <location>
        <begin position="174"/>
        <end position="187"/>
    </location>
</feature>
<dbReference type="Proteomes" id="UP001286456">
    <property type="component" value="Unassembled WGS sequence"/>
</dbReference>
<evidence type="ECO:0000313" key="7">
    <source>
        <dbReference type="Proteomes" id="UP001286456"/>
    </source>
</evidence>
<dbReference type="Gene3D" id="3.90.1030.20">
    <property type="entry name" value="DNA polymerase delta, p66 (Cdc27) subunit, wHTH domain"/>
    <property type="match status" value="1"/>
</dbReference>
<dbReference type="InterPro" id="IPR019038">
    <property type="entry name" value="POLD3"/>
</dbReference>
<dbReference type="PANTHER" id="PTHR17598:SF13">
    <property type="entry name" value="DNA POLYMERASE DELTA SUBUNIT 3"/>
    <property type="match status" value="1"/>
</dbReference>
<keyword evidence="4" id="KW-0539">Nucleus</keyword>
<comment type="subcellular location">
    <subcellularLocation>
        <location evidence="1">Nucleus</location>
    </subcellularLocation>
</comment>
<keyword evidence="3" id="KW-0235">DNA replication</keyword>
<keyword evidence="7" id="KW-1185">Reference proteome</keyword>
<evidence type="ECO:0000256" key="3">
    <source>
        <dbReference type="ARBA" id="ARBA00022705"/>
    </source>
</evidence>
<dbReference type="GO" id="GO:0006297">
    <property type="term" value="P:nucleotide-excision repair, DNA gap filling"/>
    <property type="evidence" value="ECO:0007669"/>
    <property type="project" value="TreeGrafter"/>
</dbReference>
<feature type="region of interest" description="Disordered" evidence="5">
    <location>
        <begin position="156"/>
        <end position="449"/>
    </location>
</feature>
<feature type="compositionally biased region" description="Low complexity" evidence="5">
    <location>
        <begin position="212"/>
        <end position="222"/>
    </location>
</feature>
<dbReference type="EMBL" id="JAUEPO010000004">
    <property type="protein sequence ID" value="KAK3323580.1"/>
    <property type="molecule type" value="Genomic_DNA"/>
</dbReference>
<dbReference type="GO" id="GO:0043625">
    <property type="term" value="C:delta DNA polymerase complex"/>
    <property type="evidence" value="ECO:0007669"/>
    <property type="project" value="InterPro"/>
</dbReference>
<feature type="compositionally biased region" description="Basic residues" evidence="5">
    <location>
        <begin position="372"/>
        <end position="382"/>
    </location>
</feature>
<gene>
    <name evidence="6" type="ORF">B0T19DRAFT_209012</name>
</gene>
<accession>A0AAE0IER2</accession>